<evidence type="ECO:0000256" key="2">
    <source>
        <dbReference type="ARBA" id="ARBA00022723"/>
    </source>
</evidence>
<dbReference type="InterPro" id="IPR036849">
    <property type="entry name" value="Enolase-like_C_sf"/>
</dbReference>
<dbReference type="Gene3D" id="3.30.390.10">
    <property type="entry name" value="Enolase-like, N-terminal domain"/>
    <property type="match status" value="1"/>
</dbReference>
<feature type="domain" description="Mandelate racemase/muconate lactonizing enzyme C-terminal" evidence="5">
    <location>
        <begin position="151"/>
        <end position="250"/>
    </location>
</feature>
<proteinExistence type="predicted"/>
<dbReference type="STRING" id="442562.Rumeso_02012"/>
<dbReference type="PATRIC" id="fig|442562.3.peg.1987"/>
<name>A0A017HQ00_9RHOB</name>
<evidence type="ECO:0000256" key="4">
    <source>
        <dbReference type="SAM" id="MobiDB-lite"/>
    </source>
</evidence>
<evidence type="ECO:0000313" key="7">
    <source>
        <dbReference type="Proteomes" id="UP000019666"/>
    </source>
</evidence>
<dbReference type="HOGENOM" id="CLU_030273_3_1_5"/>
<dbReference type="GO" id="GO:0016836">
    <property type="term" value="F:hydro-lyase activity"/>
    <property type="evidence" value="ECO:0007669"/>
    <property type="project" value="TreeGrafter"/>
</dbReference>
<dbReference type="InterPro" id="IPR029017">
    <property type="entry name" value="Enolase-like_N"/>
</dbReference>
<keyword evidence="3" id="KW-0460">Magnesium</keyword>
<gene>
    <name evidence="6" type="ORF">Rumeso_02012</name>
</gene>
<dbReference type="AlphaFoldDB" id="A0A017HQ00"/>
<dbReference type="Proteomes" id="UP000019666">
    <property type="component" value="Unassembled WGS sequence"/>
</dbReference>
<dbReference type="SUPFAM" id="SSF54826">
    <property type="entry name" value="Enolase N-terminal domain-like"/>
    <property type="match status" value="1"/>
</dbReference>
<evidence type="ECO:0000256" key="1">
    <source>
        <dbReference type="ARBA" id="ARBA00001946"/>
    </source>
</evidence>
<dbReference type="PANTHER" id="PTHR13794:SF58">
    <property type="entry name" value="MITOCHONDRIAL ENOLASE SUPERFAMILY MEMBER 1"/>
    <property type="match status" value="1"/>
</dbReference>
<dbReference type="PANTHER" id="PTHR13794">
    <property type="entry name" value="ENOLASE SUPERFAMILY, MANDELATE RACEMASE"/>
    <property type="match status" value="1"/>
</dbReference>
<keyword evidence="2" id="KW-0479">Metal-binding</keyword>
<feature type="region of interest" description="Disordered" evidence="4">
    <location>
        <begin position="375"/>
        <end position="403"/>
    </location>
</feature>
<dbReference type="InterPro" id="IPR046945">
    <property type="entry name" value="RHMD-like"/>
</dbReference>
<evidence type="ECO:0000313" key="6">
    <source>
        <dbReference type="EMBL" id="EYD76400.1"/>
    </source>
</evidence>
<protein>
    <submittedName>
        <fullName evidence="6">Protein similar to mandelate racemase</fullName>
    </submittedName>
</protein>
<dbReference type="Gene3D" id="3.20.20.120">
    <property type="entry name" value="Enolase-like C-terminal domain"/>
    <property type="match status" value="1"/>
</dbReference>
<dbReference type="GO" id="GO:0000287">
    <property type="term" value="F:magnesium ion binding"/>
    <property type="evidence" value="ECO:0007669"/>
    <property type="project" value="TreeGrafter"/>
</dbReference>
<dbReference type="SMART" id="SM00922">
    <property type="entry name" value="MR_MLE"/>
    <property type="match status" value="1"/>
</dbReference>
<dbReference type="EMBL" id="AOSK01000045">
    <property type="protein sequence ID" value="EYD76400.1"/>
    <property type="molecule type" value="Genomic_DNA"/>
</dbReference>
<evidence type="ECO:0000256" key="3">
    <source>
        <dbReference type="ARBA" id="ARBA00022842"/>
    </source>
</evidence>
<comment type="cofactor">
    <cofactor evidence="1">
        <name>Mg(2+)</name>
        <dbReference type="ChEBI" id="CHEBI:18420"/>
    </cofactor>
</comment>
<reference evidence="6 7" key="1">
    <citation type="submission" date="2013-02" db="EMBL/GenBank/DDBJ databases">
        <authorList>
            <person name="Fiebig A."/>
            <person name="Goeker M."/>
            <person name="Klenk H.-P.P."/>
        </authorList>
    </citation>
    <scope>NUCLEOTIDE SEQUENCE [LARGE SCALE GENOMIC DNA]</scope>
    <source>
        <strain evidence="6 7">DSM 19309</strain>
    </source>
</reference>
<evidence type="ECO:0000259" key="5">
    <source>
        <dbReference type="SMART" id="SM00922"/>
    </source>
</evidence>
<dbReference type="InterPro" id="IPR029065">
    <property type="entry name" value="Enolase_C-like"/>
</dbReference>
<dbReference type="SUPFAM" id="SSF51604">
    <property type="entry name" value="Enolase C-terminal domain-like"/>
    <property type="match status" value="1"/>
</dbReference>
<organism evidence="6 7">
    <name type="scientific">Rubellimicrobium mesophilum DSM 19309</name>
    <dbReference type="NCBI Taxonomy" id="442562"/>
    <lineage>
        <taxon>Bacteria</taxon>
        <taxon>Pseudomonadati</taxon>
        <taxon>Pseudomonadota</taxon>
        <taxon>Alphaproteobacteria</taxon>
        <taxon>Rhodobacterales</taxon>
        <taxon>Roseobacteraceae</taxon>
        <taxon>Rubellimicrobium</taxon>
    </lineage>
</organism>
<dbReference type="InterPro" id="IPR013342">
    <property type="entry name" value="Mandelate_racemase_C"/>
</dbReference>
<sequence length="403" mass="44972">MWEIDVARRISGFTLTRFQFRRDRVIGDSQVRAEFVHAVAVELHAEDGETGLGFAQFLFNPFPDLAECEAIFAAEVFPGLEGQDALSLVHRVDRPRGGNRRSASLPFGEGVQVALWDLAARQAGLPLWRMLGARRDRVRGYASGLDFHLSDEEFSDLFGRAAEQGYTAFKIKVGHPEPERDLHRLDLLARAVGKGRPVMVDANEAWSPKEALMRVEAMQAAGHRLLWVEDPILRDDFDGLRMLRHEMRGTQLNSGEYLDLSGRRALLEARATDMLNVHGRIGEVMQVGWLAADIGIPVTLGNTFLELGVHTAMALPEVQWMEYSFQNYDVLAEEPIEIRDGWVMAPDRPGHGLRLSEAARRELACPRRLPDDEIPAGPACDRLGPGLGHRHDTQKIAAHAGRS</sequence>
<accession>A0A017HQ00</accession>
<keyword evidence="7" id="KW-1185">Reference proteome</keyword>
<dbReference type="GO" id="GO:0016052">
    <property type="term" value="P:carbohydrate catabolic process"/>
    <property type="evidence" value="ECO:0007669"/>
    <property type="project" value="TreeGrafter"/>
</dbReference>
<dbReference type="Pfam" id="PF13378">
    <property type="entry name" value="MR_MLE_C"/>
    <property type="match status" value="1"/>
</dbReference>
<comment type="caution">
    <text evidence="6">The sequence shown here is derived from an EMBL/GenBank/DDBJ whole genome shotgun (WGS) entry which is preliminary data.</text>
</comment>